<evidence type="ECO:0000256" key="4">
    <source>
        <dbReference type="ARBA" id="ARBA00023002"/>
    </source>
</evidence>
<dbReference type="GO" id="GO:0031418">
    <property type="term" value="F:L-ascorbic acid binding"/>
    <property type="evidence" value="ECO:0007669"/>
    <property type="project" value="InterPro"/>
</dbReference>
<dbReference type="AlphaFoldDB" id="A0A1S8BMW2"/>
<dbReference type="GO" id="GO:0005506">
    <property type="term" value="F:iron ion binding"/>
    <property type="evidence" value="ECO:0007669"/>
    <property type="project" value="InterPro"/>
</dbReference>
<dbReference type="PANTHER" id="PTHR10869:SF241">
    <property type="entry name" value="FE2OG DIOXYGENASE DOMAIN-CONTAINING PROTEIN"/>
    <property type="match status" value="1"/>
</dbReference>
<dbReference type="OrthoDB" id="69177at2759"/>
<protein>
    <recommendedName>
        <fullName evidence="6">Prolyl 4-hydroxylase alpha subunit domain-containing protein</fullName>
    </recommendedName>
</protein>
<keyword evidence="2" id="KW-0479">Metal-binding</keyword>
<dbReference type="PANTHER" id="PTHR10869">
    <property type="entry name" value="PROLYL 4-HYDROXYLASE ALPHA SUBUNIT"/>
    <property type="match status" value="1"/>
</dbReference>
<sequence length="313" mass="34408">MASPPPASLPASFLRGPAPATVSTTRINFALSPIPQYSNCYATVIDDLLTPSECATLLRLAAAASPEEGKEGGGGGTWERAMVNMGGGREALAVDTRNCGRIIYDDAEIAARLWARAAPLVPELAVLEGEKWSVPPRGTAEDGHGSALHARQVQRGERWRCAGLNERLRFLRYVGGEYFKPHCDGTYERPRVEGGPVERSFLTLHLYLNDGEDVTGHEDRERRSPFIGRVEGEPEAPLKGGATTFHGPNDWFTLSFGDPDPATRGRRVDVVPRVGRVLLFQHRNMVHSGDDVLEGVKYTMRTDLMFVKEEKEQ</sequence>
<dbReference type="InterPro" id="IPR045054">
    <property type="entry name" value="P4HA-like"/>
</dbReference>
<evidence type="ECO:0000259" key="6">
    <source>
        <dbReference type="SMART" id="SM00702"/>
    </source>
</evidence>
<comment type="caution">
    <text evidence="7">The sequence shown here is derived from an EMBL/GenBank/DDBJ whole genome shotgun (WGS) entry which is preliminary data.</text>
</comment>
<accession>A0A1S8BMW2</accession>
<reference evidence="7 8" key="1">
    <citation type="submission" date="2017-01" db="EMBL/GenBank/DDBJ databases">
        <title>Draft genome sequence of Diplodia seriata F98.1, a fungal species involved in grapevine trunk diseases.</title>
        <authorList>
            <person name="Robert-Siegwald G."/>
            <person name="Vallet J."/>
            <person name="Abou-Mansour E."/>
            <person name="Xu J."/>
            <person name="Rey P."/>
            <person name="Bertsch C."/>
            <person name="Rego C."/>
            <person name="Larignon P."/>
            <person name="Fontaine F."/>
            <person name="Lebrun M.-H."/>
        </authorList>
    </citation>
    <scope>NUCLEOTIDE SEQUENCE [LARGE SCALE GENOMIC DNA]</scope>
    <source>
        <strain evidence="7 8">F98.1</strain>
    </source>
</reference>
<dbReference type="Gene3D" id="2.60.120.620">
    <property type="entry name" value="q2cbj1_9rhob like domain"/>
    <property type="match status" value="1"/>
</dbReference>
<keyword evidence="4" id="KW-0560">Oxidoreductase</keyword>
<dbReference type="GO" id="GO:0004656">
    <property type="term" value="F:procollagen-proline 4-dioxygenase activity"/>
    <property type="evidence" value="ECO:0007669"/>
    <property type="project" value="TreeGrafter"/>
</dbReference>
<organism evidence="7 8">
    <name type="scientific">Diplodia seriata</name>
    <dbReference type="NCBI Taxonomy" id="420778"/>
    <lineage>
        <taxon>Eukaryota</taxon>
        <taxon>Fungi</taxon>
        <taxon>Dikarya</taxon>
        <taxon>Ascomycota</taxon>
        <taxon>Pezizomycotina</taxon>
        <taxon>Dothideomycetes</taxon>
        <taxon>Dothideomycetes incertae sedis</taxon>
        <taxon>Botryosphaeriales</taxon>
        <taxon>Botryosphaeriaceae</taxon>
        <taxon>Diplodia</taxon>
    </lineage>
</organism>
<dbReference type="Proteomes" id="UP000190776">
    <property type="component" value="Unassembled WGS sequence"/>
</dbReference>
<evidence type="ECO:0000256" key="2">
    <source>
        <dbReference type="ARBA" id="ARBA00022723"/>
    </source>
</evidence>
<proteinExistence type="predicted"/>
<feature type="domain" description="Prolyl 4-hydroxylase alpha subunit" evidence="6">
    <location>
        <begin position="40"/>
        <end position="305"/>
    </location>
</feature>
<dbReference type="EMBL" id="MSZU01000074">
    <property type="protein sequence ID" value="OMP88765.1"/>
    <property type="molecule type" value="Genomic_DNA"/>
</dbReference>
<evidence type="ECO:0000256" key="3">
    <source>
        <dbReference type="ARBA" id="ARBA00022964"/>
    </source>
</evidence>
<keyword evidence="3" id="KW-0223">Dioxygenase</keyword>
<dbReference type="GO" id="GO:0005783">
    <property type="term" value="C:endoplasmic reticulum"/>
    <property type="evidence" value="ECO:0007669"/>
    <property type="project" value="TreeGrafter"/>
</dbReference>
<evidence type="ECO:0000256" key="1">
    <source>
        <dbReference type="ARBA" id="ARBA00001961"/>
    </source>
</evidence>
<evidence type="ECO:0000313" key="7">
    <source>
        <dbReference type="EMBL" id="OMP88765.1"/>
    </source>
</evidence>
<comment type="cofactor">
    <cofactor evidence="1">
        <name>L-ascorbate</name>
        <dbReference type="ChEBI" id="CHEBI:38290"/>
    </cofactor>
</comment>
<dbReference type="InterPro" id="IPR006620">
    <property type="entry name" value="Pro_4_hyd_alph"/>
</dbReference>
<evidence type="ECO:0000313" key="8">
    <source>
        <dbReference type="Proteomes" id="UP000190776"/>
    </source>
</evidence>
<dbReference type="STRING" id="420778.A0A1S8BMW2"/>
<evidence type="ECO:0000256" key="5">
    <source>
        <dbReference type="ARBA" id="ARBA00023004"/>
    </source>
</evidence>
<keyword evidence="5" id="KW-0408">Iron</keyword>
<name>A0A1S8BMW2_9PEZI</name>
<dbReference type="SMART" id="SM00702">
    <property type="entry name" value="P4Hc"/>
    <property type="match status" value="1"/>
</dbReference>
<gene>
    <name evidence="7" type="ORF">BK809_0005486</name>
</gene>